<reference evidence="1 2" key="1">
    <citation type="journal article" date="2024" name="BMC Genomics">
        <title>De novo assembly and annotation of Popillia japonica's genome with initial clues to its potential as an invasive pest.</title>
        <authorList>
            <person name="Cucini C."/>
            <person name="Boschi S."/>
            <person name="Funari R."/>
            <person name="Cardaioli E."/>
            <person name="Iannotti N."/>
            <person name="Marturano G."/>
            <person name="Paoli F."/>
            <person name="Bruttini M."/>
            <person name="Carapelli A."/>
            <person name="Frati F."/>
            <person name="Nardi F."/>
        </authorList>
    </citation>
    <scope>NUCLEOTIDE SEQUENCE [LARGE SCALE GENOMIC DNA]</scope>
    <source>
        <strain evidence="1">DMR45628</strain>
    </source>
</reference>
<evidence type="ECO:0000313" key="1">
    <source>
        <dbReference type="EMBL" id="KAK9712350.1"/>
    </source>
</evidence>
<proteinExistence type="predicted"/>
<evidence type="ECO:0000313" key="2">
    <source>
        <dbReference type="Proteomes" id="UP001458880"/>
    </source>
</evidence>
<dbReference type="EMBL" id="JASPKY010000265">
    <property type="protein sequence ID" value="KAK9712350.1"/>
    <property type="molecule type" value="Genomic_DNA"/>
</dbReference>
<comment type="caution">
    <text evidence="1">The sequence shown here is derived from an EMBL/GenBank/DDBJ whole genome shotgun (WGS) entry which is preliminary data.</text>
</comment>
<name>A0AAW1K2W6_POPJA</name>
<dbReference type="AlphaFoldDB" id="A0AAW1K2W6"/>
<keyword evidence="2" id="KW-1185">Reference proteome</keyword>
<organism evidence="1 2">
    <name type="scientific">Popillia japonica</name>
    <name type="common">Japanese beetle</name>
    <dbReference type="NCBI Taxonomy" id="7064"/>
    <lineage>
        <taxon>Eukaryota</taxon>
        <taxon>Metazoa</taxon>
        <taxon>Ecdysozoa</taxon>
        <taxon>Arthropoda</taxon>
        <taxon>Hexapoda</taxon>
        <taxon>Insecta</taxon>
        <taxon>Pterygota</taxon>
        <taxon>Neoptera</taxon>
        <taxon>Endopterygota</taxon>
        <taxon>Coleoptera</taxon>
        <taxon>Polyphaga</taxon>
        <taxon>Scarabaeiformia</taxon>
        <taxon>Scarabaeidae</taxon>
        <taxon>Rutelinae</taxon>
        <taxon>Popillia</taxon>
    </lineage>
</organism>
<dbReference type="Proteomes" id="UP001458880">
    <property type="component" value="Unassembled WGS sequence"/>
</dbReference>
<dbReference type="PANTHER" id="PTHR47331">
    <property type="entry name" value="PHD-TYPE DOMAIN-CONTAINING PROTEIN"/>
    <property type="match status" value="1"/>
</dbReference>
<protein>
    <submittedName>
        <fullName evidence="1">Uncharacterized protein</fullName>
    </submittedName>
</protein>
<dbReference type="PANTHER" id="PTHR47331:SF1">
    <property type="entry name" value="GAG-LIKE PROTEIN"/>
    <property type="match status" value="1"/>
</dbReference>
<sequence length="146" mass="16949">MAIKRFTSIERKFARDQNFKQQYVNFMEEYQALGHMTAIDESEQNNFKQQYVNFMEEYQALGHMTAIDESEQNESLYHLPHYAVFKDTSATTKMGVVSSKPDDGLSLNSVLQTGPVIQDDIFSIMLRFRTHLIVSTADITKMYRCI</sequence>
<accession>A0AAW1K2W6</accession>
<gene>
    <name evidence="1" type="ORF">QE152_g24970</name>
</gene>